<evidence type="ECO:0000256" key="1">
    <source>
        <dbReference type="ARBA" id="ARBA00001971"/>
    </source>
</evidence>
<keyword evidence="4 12" id="KW-0349">Heme</keyword>
<keyword evidence="7" id="KW-1133">Transmembrane helix</keyword>
<dbReference type="PANTHER" id="PTHR24291:SF63">
    <property type="entry name" value="CYTOCHROME P450 4X1-RELATED"/>
    <property type="match status" value="1"/>
</dbReference>
<sequence>MPRNACLCDLIQALDQLASVRGLSPDCRVPLTSFTLFSLQLLQDGKIEKLEELVEKYPCAFPYWVGPFQAFFYIYDPDYAKTFLGRTDPKSKYLYKFLIPCLGNGLVNLEGSKWFQHRCLLTPGFNVNILKSYIKVMAHSVNTMLGKWEKICGTQDTVVEVFEHINLMTLDVLMKCAFSQETNCQISRSSFIDILSLLSLLATMIFMLKQRLNFLHHHDIIFKFSPQGHRLQELVKILHQYTEKVIQDRKKLLKDEKKHGNTQKRKDQDYLDIILSAQAENGNSFSDTDLRSEVNTFILAGHDTMAGSISWLLYHLALNPEHQERCRQEIRGILRDRSSITWDQLGEMSYTTMCIKESLRLAPPIPSISRELSKPITFPDGRSLPAGITVVLSIWGLHHNSAIWENPKKQLPFLQVSLSFPGVCRNCIGQHFAMVKLKVAIALILLHFKVSPDPTRPLVFLHQIVLKPKNGVHLHLKKLP</sequence>
<keyword evidence="9 12" id="KW-0408">Iron</keyword>
<dbReference type="GO" id="GO:0004497">
    <property type="term" value="F:monooxygenase activity"/>
    <property type="evidence" value="ECO:0007669"/>
    <property type="project" value="UniProtKB-KW"/>
</dbReference>
<dbReference type="Pfam" id="PF00067">
    <property type="entry name" value="p450"/>
    <property type="match status" value="1"/>
</dbReference>
<feature type="binding site" description="axial binding residue" evidence="12">
    <location>
        <position position="427"/>
    </location>
    <ligand>
        <name>heme</name>
        <dbReference type="ChEBI" id="CHEBI:30413"/>
    </ligand>
    <ligandPart>
        <name>Fe</name>
        <dbReference type="ChEBI" id="CHEBI:18248"/>
    </ligandPart>
</feature>
<evidence type="ECO:0000256" key="5">
    <source>
        <dbReference type="ARBA" id="ARBA00022692"/>
    </source>
</evidence>
<dbReference type="Ensembl" id="ENSCAFT00020021105.1">
    <property type="protein sequence ID" value="ENSCAFP00020018199.1"/>
    <property type="gene ID" value="ENSCAFG00020014528.1"/>
</dbReference>
<dbReference type="GeneTree" id="ENSGT00940000160927"/>
<organism evidence="13 14">
    <name type="scientific">Canis lupus dingo</name>
    <name type="common">dingo</name>
    <dbReference type="NCBI Taxonomy" id="286419"/>
    <lineage>
        <taxon>Eukaryota</taxon>
        <taxon>Metazoa</taxon>
        <taxon>Chordata</taxon>
        <taxon>Craniata</taxon>
        <taxon>Vertebrata</taxon>
        <taxon>Euteleostomi</taxon>
        <taxon>Mammalia</taxon>
        <taxon>Eutheria</taxon>
        <taxon>Laurasiatheria</taxon>
        <taxon>Carnivora</taxon>
        <taxon>Caniformia</taxon>
        <taxon>Canidae</taxon>
        <taxon>Canis</taxon>
    </lineage>
</organism>
<evidence type="ECO:0000256" key="9">
    <source>
        <dbReference type="ARBA" id="ARBA00023004"/>
    </source>
</evidence>
<evidence type="ECO:0000256" key="2">
    <source>
        <dbReference type="ARBA" id="ARBA00004167"/>
    </source>
</evidence>
<evidence type="ECO:0000256" key="12">
    <source>
        <dbReference type="PIRSR" id="PIRSR602402-1"/>
    </source>
</evidence>
<gene>
    <name evidence="13" type="primary">LOC112642528</name>
</gene>
<keyword evidence="10" id="KW-0503">Monooxygenase</keyword>
<dbReference type="InterPro" id="IPR036396">
    <property type="entry name" value="Cyt_P450_sf"/>
</dbReference>
<dbReference type="PANTHER" id="PTHR24291">
    <property type="entry name" value="CYTOCHROME P450 FAMILY 4"/>
    <property type="match status" value="1"/>
</dbReference>
<dbReference type="GO" id="GO:0005506">
    <property type="term" value="F:iron ion binding"/>
    <property type="evidence" value="ECO:0007669"/>
    <property type="project" value="InterPro"/>
</dbReference>
<accession>A0A8C0KNY0</accession>
<reference evidence="13" key="2">
    <citation type="submission" date="2025-09" db="UniProtKB">
        <authorList>
            <consortium name="Ensembl"/>
        </authorList>
    </citation>
    <scope>IDENTIFICATION</scope>
</reference>
<keyword evidence="11" id="KW-0472">Membrane</keyword>
<dbReference type="SUPFAM" id="SSF48264">
    <property type="entry name" value="Cytochrome P450"/>
    <property type="match status" value="1"/>
</dbReference>
<evidence type="ECO:0000313" key="14">
    <source>
        <dbReference type="Proteomes" id="UP000694391"/>
    </source>
</evidence>
<protein>
    <submittedName>
        <fullName evidence="13">Cytochrome P450 family 4 subfamily X member 1</fullName>
    </submittedName>
</protein>
<comment type="cofactor">
    <cofactor evidence="1 12">
        <name>heme</name>
        <dbReference type="ChEBI" id="CHEBI:30413"/>
    </cofactor>
</comment>
<comment type="similarity">
    <text evidence="3">Belongs to the cytochrome P450 family.</text>
</comment>
<dbReference type="InterPro" id="IPR050196">
    <property type="entry name" value="Cytochrome_P450_Monoox"/>
</dbReference>
<dbReference type="InterPro" id="IPR002402">
    <property type="entry name" value="Cyt_P450_E_grp-II"/>
</dbReference>
<keyword evidence="8" id="KW-0560">Oxidoreductase</keyword>
<keyword evidence="6 12" id="KW-0479">Metal-binding</keyword>
<evidence type="ECO:0000256" key="8">
    <source>
        <dbReference type="ARBA" id="ARBA00023002"/>
    </source>
</evidence>
<dbReference type="GO" id="GO:0016705">
    <property type="term" value="F:oxidoreductase activity, acting on paired donors, with incorporation or reduction of molecular oxygen"/>
    <property type="evidence" value="ECO:0007669"/>
    <property type="project" value="InterPro"/>
</dbReference>
<evidence type="ECO:0000256" key="10">
    <source>
        <dbReference type="ARBA" id="ARBA00023033"/>
    </source>
</evidence>
<comment type="subcellular location">
    <subcellularLocation>
        <location evidence="2">Membrane</location>
        <topology evidence="2">Single-pass membrane protein</topology>
    </subcellularLocation>
</comment>
<evidence type="ECO:0000256" key="7">
    <source>
        <dbReference type="ARBA" id="ARBA00022989"/>
    </source>
</evidence>
<evidence type="ECO:0000256" key="6">
    <source>
        <dbReference type="ARBA" id="ARBA00022723"/>
    </source>
</evidence>
<dbReference type="GO" id="GO:0020037">
    <property type="term" value="F:heme binding"/>
    <property type="evidence" value="ECO:0007669"/>
    <property type="project" value="InterPro"/>
</dbReference>
<evidence type="ECO:0000313" key="13">
    <source>
        <dbReference type="Ensembl" id="ENSCAFP00020018199.1"/>
    </source>
</evidence>
<proteinExistence type="inferred from homology"/>
<dbReference type="AlphaFoldDB" id="A0A8C0KNY0"/>
<dbReference type="PRINTS" id="PR00464">
    <property type="entry name" value="EP450II"/>
</dbReference>
<dbReference type="GO" id="GO:0016020">
    <property type="term" value="C:membrane"/>
    <property type="evidence" value="ECO:0007669"/>
    <property type="project" value="UniProtKB-SubCell"/>
</dbReference>
<dbReference type="Proteomes" id="UP000694391">
    <property type="component" value="Unplaced"/>
</dbReference>
<keyword evidence="5" id="KW-0812">Transmembrane</keyword>
<dbReference type="InterPro" id="IPR001128">
    <property type="entry name" value="Cyt_P450"/>
</dbReference>
<dbReference type="Gene3D" id="1.10.630.10">
    <property type="entry name" value="Cytochrome P450"/>
    <property type="match status" value="1"/>
</dbReference>
<name>A0A8C0KNY0_CANLU</name>
<evidence type="ECO:0000256" key="11">
    <source>
        <dbReference type="ARBA" id="ARBA00023136"/>
    </source>
</evidence>
<evidence type="ECO:0000256" key="3">
    <source>
        <dbReference type="ARBA" id="ARBA00010617"/>
    </source>
</evidence>
<dbReference type="PRINTS" id="PR00385">
    <property type="entry name" value="P450"/>
</dbReference>
<reference evidence="13" key="1">
    <citation type="submission" date="2025-08" db="UniProtKB">
        <authorList>
            <consortium name="Ensembl"/>
        </authorList>
    </citation>
    <scope>IDENTIFICATION</scope>
</reference>
<keyword evidence="14" id="KW-1185">Reference proteome</keyword>
<evidence type="ECO:0000256" key="4">
    <source>
        <dbReference type="ARBA" id="ARBA00022617"/>
    </source>
</evidence>